<dbReference type="AlphaFoldDB" id="A0A9W8APX2"/>
<feature type="compositionally biased region" description="Polar residues" evidence="8">
    <location>
        <begin position="68"/>
        <end position="91"/>
    </location>
</feature>
<dbReference type="InterPro" id="IPR043519">
    <property type="entry name" value="NT_sf"/>
</dbReference>
<comment type="cofactor">
    <cofactor evidence="1">
        <name>Mn(2+)</name>
        <dbReference type="ChEBI" id="CHEBI:29035"/>
    </cofactor>
</comment>
<dbReference type="GO" id="GO:0010605">
    <property type="term" value="P:negative regulation of macromolecule metabolic process"/>
    <property type="evidence" value="ECO:0007669"/>
    <property type="project" value="UniProtKB-ARBA"/>
</dbReference>
<organism evidence="11 12">
    <name type="scientific">Dispira parvispora</name>
    <dbReference type="NCBI Taxonomy" id="1520584"/>
    <lineage>
        <taxon>Eukaryota</taxon>
        <taxon>Fungi</taxon>
        <taxon>Fungi incertae sedis</taxon>
        <taxon>Zoopagomycota</taxon>
        <taxon>Kickxellomycotina</taxon>
        <taxon>Dimargaritomycetes</taxon>
        <taxon>Dimargaritales</taxon>
        <taxon>Dimargaritaceae</taxon>
        <taxon>Dispira</taxon>
    </lineage>
</organism>
<keyword evidence="7" id="KW-0460">Magnesium</keyword>
<dbReference type="GO" id="GO:1990817">
    <property type="term" value="F:poly(A) RNA polymerase activity"/>
    <property type="evidence" value="ECO:0007669"/>
    <property type="project" value="UniProtKB-EC"/>
</dbReference>
<evidence type="ECO:0000256" key="3">
    <source>
        <dbReference type="ARBA" id="ARBA00008593"/>
    </source>
</evidence>
<name>A0A9W8APX2_9FUNG</name>
<keyword evidence="5" id="KW-0808">Transferase</keyword>
<dbReference type="Pfam" id="PF03828">
    <property type="entry name" value="PAP_assoc"/>
    <property type="match status" value="1"/>
</dbReference>
<feature type="compositionally biased region" description="Basic residues" evidence="8">
    <location>
        <begin position="164"/>
        <end position="174"/>
    </location>
</feature>
<evidence type="ECO:0000256" key="6">
    <source>
        <dbReference type="ARBA" id="ARBA00022723"/>
    </source>
</evidence>
<dbReference type="SUPFAM" id="SSF81631">
    <property type="entry name" value="PAP/OAS1 substrate-binding domain"/>
    <property type="match status" value="1"/>
</dbReference>
<evidence type="ECO:0000259" key="10">
    <source>
        <dbReference type="Pfam" id="PF22600"/>
    </source>
</evidence>
<dbReference type="PANTHER" id="PTHR12271:SF113">
    <property type="entry name" value="POLY(A) RNA POLYMERASE CID11"/>
    <property type="match status" value="1"/>
</dbReference>
<reference evidence="11" key="1">
    <citation type="submission" date="2022-07" db="EMBL/GenBank/DDBJ databases">
        <title>Phylogenomic reconstructions and comparative analyses of Kickxellomycotina fungi.</title>
        <authorList>
            <person name="Reynolds N.K."/>
            <person name="Stajich J.E."/>
            <person name="Barry K."/>
            <person name="Grigoriev I.V."/>
            <person name="Crous P."/>
            <person name="Smith M.E."/>
        </authorList>
    </citation>
    <scope>NUCLEOTIDE SEQUENCE</scope>
    <source>
        <strain evidence="11">RSA 1196</strain>
    </source>
</reference>
<dbReference type="CDD" id="cd05402">
    <property type="entry name" value="NT_PAP_TUTase"/>
    <property type="match status" value="1"/>
</dbReference>
<dbReference type="Gene3D" id="3.30.460.10">
    <property type="entry name" value="Beta Polymerase, domain 2"/>
    <property type="match status" value="1"/>
</dbReference>
<evidence type="ECO:0000313" key="11">
    <source>
        <dbReference type="EMBL" id="KAJ1965285.1"/>
    </source>
</evidence>
<comment type="caution">
    <text evidence="11">The sequence shown here is derived from an EMBL/GenBank/DDBJ whole genome shotgun (WGS) entry which is preliminary data.</text>
</comment>
<evidence type="ECO:0000256" key="7">
    <source>
        <dbReference type="ARBA" id="ARBA00022842"/>
    </source>
</evidence>
<evidence type="ECO:0000313" key="12">
    <source>
        <dbReference type="Proteomes" id="UP001150925"/>
    </source>
</evidence>
<feature type="region of interest" description="Disordered" evidence="8">
    <location>
        <begin position="1"/>
        <end position="35"/>
    </location>
</feature>
<evidence type="ECO:0000256" key="8">
    <source>
        <dbReference type="SAM" id="MobiDB-lite"/>
    </source>
</evidence>
<evidence type="ECO:0000256" key="5">
    <source>
        <dbReference type="ARBA" id="ARBA00022679"/>
    </source>
</evidence>
<dbReference type="EC" id="2.7.7.19" evidence="4"/>
<evidence type="ECO:0000256" key="1">
    <source>
        <dbReference type="ARBA" id="ARBA00001936"/>
    </source>
</evidence>
<protein>
    <recommendedName>
        <fullName evidence="4">polynucleotide adenylyltransferase</fullName>
        <ecNumber evidence="4">2.7.7.19</ecNumber>
    </recommendedName>
</protein>
<sequence>MTTTITSSVALDPILGSTPPRSPSERSATSSDCSKTLCNLPNGLNTTGGLKITLASLSLSPHRPLSPVISTGESLDGSQGSDPQAHSSVSSCDPAPPVTHVDKTFQSTTPVTDVTPDLTKTPCDTDSIGDGKDSHGKTSRIPSNPTSASTESTLSLHGIPTAKPVRRPRRRRVPLHPPRAPVPHPNRLTKDDEEKLNEQMVELYVTKLLPTPESIERRRRFIRKLEGILRSTWPQDAFGVYLFGSSSNNLATSTSDMDICVTTNSEELGDIRALARLLRRHGMQRVYCVPARVPIVRLWDPQFRVACDININNTMALYNTRLVKTLVDIDPRVRPLAMIVKHWAHQRAINDAGVGGTISPYTWVNILFNFLQLRQPPVLPTLFSRGEVWNAARQGTEPFVMSVEFNDNVQQWQGFGSKNKETLGRLLYEFFRFYAYEFNYAHSVVSVRHGRLLTKDEKDWDHGKFAAIFCVEEPFDVRRNLGNSADTDSLEGIRQELERSVHILESSMELGKVCEKYISPATDAHWASGRNTRKKRTTRQHPPSKSNSNSDKSYSSLGGRDPGKSIGSFPTPCNQSHRRGDAPALTSHAFPPLTNGNSKWVKDATAKNTASVTRLNPTHHDQRQRTRCRSATY</sequence>
<accession>A0A9W8APX2</accession>
<dbReference type="OrthoDB" id="2274644at2759"/>
<dbReference type="GO" id="GO:0046872">
    <property type="term" value="F:metal ion binding"/>
    <property type="evidence" value="ECO:0007669"/>
    <property type="project" value="UniProtKB-KW"/>
</dbReference>
<feature type="domain" description="Poly(A) RNA polymerase mitochondrial-like central palm" evidence="10">
    <location>
        <begin position="196"/>
        <end position="325"/>
    </location>
</feature>
<keyword evidence="12" id="KW-1185">Reference proteome</keyword>
<dbReference type="GO" id="GO:0031123">
    <property type="term" value="P:RNA 3'-end processing"/>
    <property type="evidence" value="ECO:0007669"/>
    <property type="project" value="TreeGrafter"/>
</dbReference>
<dbReference type="Gene3D" id="1.10.1410.10">
    <property type="match status" value="1"/>
</dbReference>
<feature type="compositionally biased region" description="Low complexity" evidence="8">
    <location>
        <begin position="544"/>
        <end position="556"/>
    </location>
</feature>
<feature type="region of interest" description="Disordered" evidence="8">
    <location>
        <begin position="65"/>
        <end position="189"/>
    </location>
</feature>
<dbReference type="InterPro" id="IPR002058">
    <property type="entry name" value="PAP_assoc"/>
</dbReference>
<gene>
    <name evidence="11" type="ORF">IWQ62_002709</name>
</gene>
<feature type="domain" description="PAP-associated" evidence="9">
    <location>
        <begin position="422"/>
        <end position="477"/>
    </location>
</feature>
<evidence type="ECO:0000256" key="4">
    <source>
        <dbReference type="ARBA" id="ARBA00012388"/>
    </source>
</evidence>
<dbReference type="EMBL" id="JANBPY010000612">
    <property type="protein sequence ID" value="KAJ1965285.1"/>
    <property type="molecule type" value="Genomic_DNA"/>
</dbReference>
<dbReference type="PANTHER" id="PTHR12271">
    <property type="entry name" value="POLY A POLYMERASE CID PAP -RELATED"/>
    <property type="match status" value="1"/>
</dbReference>
<feature type="compositionally biased region" description="Polar residues" evidence="8">
    <location>
        <begin position="140"/>
        <end position="155"/>
    </location>
</feature>
<feature type="compositionally biased region" description="Pro residues" evidence="8">
    <location>
        <begin position="175"/>
        <end position="184"/>
    </location>
</feature>
<comment type="cofactor">
    <cofactor evidence="2">
        <name>Mg(2+)</name>
        <dbReference type="ChEBI" id="CHEBI:18420"/>
    </cofactor>
</comment>
<feature type="region of interest" description="Disordered" evidence="8">
    <location>
        <begin position="525"/>
        <end position="633"/>
    </location>
</feature>
<feature type="compositionally biased region" description="Polar residues" evidence="8">
    <location>
        <begin position="606"/>
        <end position="616"/>
    </location>
</feature>
<keyword evidence="6" id="KW-0479">Metal-binding</keyword>
<dbReference type="Pfam" id="PF22600">
    <property type="entry name" value="MTPAP-like_central"/>
    <property type="match status" value="1"/>
</dbReference>
<comment type="similarity">
    <text evidence="3">Belongs to the DNA polymerase type-B-like family.</text>
</comment>
<dbReference type="Proteomes" id="UP001150925">
    <property type="component" value="Unassembled WGS sequence"/>
</dbReference>
<proteinExistence type="inferred from homology"/>
<evidence type="ECO:0000259" key="9">
    <source>
        <dbReference type="Pfam" id="PF03828"/>
    </source>
</evidence>
<dbReference type="SUPFAM" id="SSF81301">
    <property type="entry name" value="Nucleotidyltransferase"/>
    <property type="match status" value="1"/>
</dbReference>
<feature type="compositionally biased region" description="Polar residues" evidence="8">
    <location>
        <begin position="25"/>
        <end position="35"/>
    </location>
</feature>
<evidence type="ECO:0000256" key="2">
    <source>
        <dbReference type="ARBA" id="ARBA00001946"/>
    </source>
</evidence>
<dbReference type="InterPro" id="IPR054708">
    <property type="entry name" value="MTPAP-like_central"/>
</dbReference>
<feature type="compositionally biased region" description="Low complexity" evidence="8">
    <location>
        <begin position="108"/>
        <end position="122"/>
    </location>
</feature>